<dbReference type="SMART" id="SM00278">
    <property type="entry name" value="HhH1"/>
    <property type="match status" value="2"/>
</dbReference>
<dbReference type="RefSeq" id="WP_204055372.1">
    <property type="nucleotide sequence ID" value="NZ_BAAAGP010000001.1"/>
</dbReference>
<dbReference type="EMBL" id="BOOC01000002">
    <property type="protein sequence ID" value="GIH37646.1"/>
    <property type="molecule type" value="Genomic_DNA"/>
</dbReference>
<evidence type="ECO:0000256" key="2">
    <source>
        <dbReference type="SAM" id="Phobius"/>
    </source>
</evidence>
<name>A0ABQ4FS54_9ACTN</name>
<proteinExistence type="predicted"/>
<evidence type="ECO:0000256" key="1">
    <source>
        <dbReference type="SAM" id="MobiDB-lite"/>
    </source>
</evidence>
<dbReference type="NCBIfam" id="TIGR00426">
    <property type="entry name" value="competence protein ComEA helix-hairpin-helix repeat region"/>
    <property type="match status" value="1"/>
</dbReference>
<dbReference type="InterPro" id="IPR010994">
    <property type="entry name" value="RuvA_2-like"/>
</dbReference>
<feature type="domain" description="Helix-hairpin-helix DNA-binding motif class 1" evidence="3">
    <location>
        <begin position="402"/>
        <end position="421"/>
    </location>
</feature>
<dbReference type="PANTHER" id="PTHR21180:SF32">
    <property type="entry name" value="ENDONUCLEASE_EXONUCLEASE_PHOSPHATASE FAMILY DOMAIN-CONTAINING PROTEIN 1"/>
    <property type="match status" value="1"/>
</dbReference>
<sequence length="424" mass="43736">MRSKEQRTARDTARTRLRALTSAPPLDPPSARIRSSPSPPGPPPSFGRTALASDVPWEGPAYETWEAVPFAGGPPGRSPALWTARAESDPPPEPWPEGFGYPERSRLSRPEFEELPEPAGREGFGERPEGFEERTEPTTPWLEEFHDAAAASRWSRPEHVGETEEPPMRTRLEELSAAGRTRLGLLTPRLDPGTPGLRVLVVLGIVAAAVAGVLAWRSRPVAEPIAPPVPVSGALSAAVSRGAGGGATGGAGGSGAGGTSVPGNAAASGSGAETLPSPATTSVVIVYVTGKVRRPGVLSLPAGSRVVDAIKAAGGVRRGADPGGVNLARRLVDGEQIVVGAPAAQAGGSGQGPQPLPGTDGTPVNLNTATVEQLNTLPGVGDVLAQRIVEFRTAHGGFQSVDQLQQVSGIGERKFAELRDKVAV</sequence>
<feature type="compositionally biased region" description="Basic and acidic residues" evidence="1">
    <location>
        <begin position="119"/>
        <end position="136"/>
    </location>
</feature>
<dbReference type="PANTHER" id="PTHR21180">
    <property type="entry name" value="ENDONUCLEASE/EXONUCLEASE/PHOSPHATASE FAMILY DOMAIN-CONTAINING PROTEIN 1"/>
    <property type="match status" value="1"/>
</dbReference>
<feature type="region of interest" description="Disordered" evidence="1">
    <location>
        <begin position="1"/>
        <end position="136"/>
    </location>
</feature>
<gene>
    <name evidence="4" type="ORF">Mco01_06460</name>
</gene>
<keyword evidence="5" id="KW-1185">Reference proteome</keyword>
<dbReference type="Pfam" id="PF12836">
    <property type="entry name" value="HHH_3"/>
    <property type="match status" value="1"/>
</dbReference>
<keyword evidence="2" id="KW-0812">Transmembrane</keyword>
<dbReference type="InterPro" id="IPR004509">
    <property type="entry name" value="Competence_ComEA_HhH"/>
</dbReference>
<feature type="domain" description="Helix-hairpin-helix DNA-binding motif class 1" evidence="3">
    <location>
        <begin position="372"/>
        <end position="391"/>
    </location>
</feature>
<keyword evidence="2" id="KW-0472">Membrane</keyword>
<dbReference type="Gene3D" id="1.10.150.320">
    <property type="entry name" value="Photosystem II 12 kDa extrinsic protein"/>
    <property type="match status" value="1"/>
</dbReference>
<feature type="compositionally biased region" description="Low complexity" evidence="1">
    <location>
        <begin position="18"/>
        <end position="36"/>
    </location>
</feature>
<dbReference type="Pfam" id="PF10531">
    <property type="entry name" value="SLBB"/>
    <property type="match status" value="1"/>
</dbReference>
<evidence type="ECO:0000313" key="5">
    <source>
        <dbReference type="Proteomes" id="UP000603904"/>
    </source>
</evidence>
<dbReference type="Proteomes" id="UP000603904">
    <property type="component" value="Unassembled WGS sequence"/>
</dbReference>
<reference evidence="4 5" key="1">
    <citation type="submission" date="2021-01" db="EMBL/GenBank/DDBJ databases">
        <title>Whole genome shotgun sequence of Microbispora corallina NBRC 16416.</title>
        <authorList>
            <person name="Komaki H."/>
            <person name="Tamura T."/>
        </authorList>
    </citation>
    <scope>NUCLEOTIDE SEQUENCE [LARGE SCALE GENOMIC DNA]</scope>
    <source>
        <strain evidence="4 5">NBRC 16416</strain>
    </source>
</reference>
<accession>A0ABQ4FS54</accession>
<feature type="compositionally biased region" description="Basic and acidic residues" evidence="1">
    <location>
        <begin position="103"/>
        <end position="112"/>
    </location>
</feature>
<dbReference type="InterPro" id="IPR051675">
    <property type="entry name" value="Endo/Exo/Phosphatase_dom_1"/>
</dbReference>
<keyword evidence="2" id="KW-1133">Transmembrane helix</keyword>
<comment type="caution">
    <text evidence="4">The sequence shown here is derived from an EMBL/GenBank/DDBJ whole genome shotgun (WGS) entry which is preliminary data.</text>
</comment>
<dbReference type="InterPro" id="IPR003583">
    <property type="entry name" value="Hlx-hairpin-Hlx_DNA-bd_motif"/>
</dbReference>
<organism evidence="4 5">
    <name type="scientific">Microbispora corallina</name>
    <dbReference type="NCBI Taxonomy" id="83302"/>
    <lineage>
        <taxon>Bacteria</taxon>
        <taxon>Bacillati</taxon>
        <taxon>Actinomycetota</taxon>
        <taxon>Actinomycetes</taxon>
        <taxon>Streptosporangiales</taxon>
        <taxon>Streptosporangiaceae</taxon>
        <taxon>Microbispora</taxon>
    </lineage>
</organism>
<dbReference type="SUPFAM" id="SSF47781">
    <property type="entry name" value="RuvA domain 2-like"/>
    <property type="match status" value="1"/>
</dbReference>
<dbReference type="Gene3D" id="3.10.560.10">
    <property type="entry name" value="Outer membrane lipoprotein wza domain like"/>
    <property type="match status" value="1"/>
</dbReference>
<feature type="transmembrane region" description="Helical" evidence="2">
    <location>
        <begin position="197"/>
        <end position="216"/>
    </location>
</feature>
<protein>
    <recommendedName>
        <fullName evidence="3">Helix-hairpin-helix DNA-binding motif class 1 domain-containing protein</fullName>
    </recommendedName>
</protein>
<dbReference type="InterPro" id="IPR019554">
    <property type="entry name" value="Soluble_ligand-bd"/>
</dbReference>
<evidence type="ECO:0000313" key="4">
    <source>
        <dbReference type="EMBL" id="GIH37646.1"/>
    </source>
</evidence>
<evidence type="ECO:0000259" key="3">
    <source>
        <dbReference type="SMART" id="SM00278"/>
    </source>
</evidence>
<feature type="compositionally biased region" description="Basic and acidic residues" evidence="1">
    <location>
        <begin position="1"/>
        <end position="14"/>
    </location>
</feature>